<feature type="region of interest" description="Disordered" evidence="1">
    <location>
        <begin position="69"/>
        <end position="102"/>
    </location>
</feature>
<evidence type="ECO:0000256" key="1">
    <source>
        <dbReference type="SAM" id="MobiDB-lite"/>
    </source>
</evidence>
<dbReference type="RefSeq" id="WP_064442312.1">
    <property type="nucleotide sequence ID" value="NZ_BDDI01000022.1"/>
</dbReference>
<evidence type="ECO:0000313" key="2">
    <source>
        <dbReference type="EMBL" id="MBB3035568.1"/>
    </source>
</evidence>
<protein>
    <submittedName>
        <fullName evidence="2">Uncharacterized protein</fullName>
    </submittedName>
</protein>
<name>A0A839RH52_9ACTN</name>
<gene>
    <name evidence="2" type="ORF">FHU29_000002</name>
</gene>
<accession>A0A839RH52</accession>
<keyword evidence="3" id="KW-1185">Reference proteome</keyword>
<dbReference type="AlphaFoldDB" id="A0A839RH52"/>
<dbReference type="Proteomes" id="UP000567922">
    <property type="component" value="Unassembled WGS sequence"/>
</dbReference>
<comment type="caution">
    <text evidence="2">The sequence shown here is derived from an EMBL/GenBank/DDBJ whole genome shotgun (WGS) entry which is preliminary data.</text>
</comment>
<reference evidence="2 3" key="1">
    <citation type="submission" date="2020-08" db="EMBL/GenBank/DDBJ databases">
        <title>Sequencing the genomes of 1000 actinobacteria strains.</title>
        <authorList>
            <person name="Klenk H.-P."/>
        </authorList>
    </citation>
    <scope>NUCLEOTIDE SEQUENCE [LARGE SCALE GENOMIC DNA]</scope>
    <source>
        <strain evidence="2 3">DSM 45258</strain>
    </source>
</reference>
<evidence type="ECO:0000313" key="3">
    <source>
        <dbReference type="Proteomes" id="UP000567922"/>
    </source>
</evidence>
<sequence>MTAYLMFKHLDVCYRFANETVESLEAHVADWMSRGLVIRMPTVINGQARSALIINLAATQFAVIVEEAPEDRETEAGRRDQGRRLQDAEVLEQGGWRPLEAL</sequence>
<proteinExistence type="predicted"/>
<organism evidence="2 3">
    <name type="scientific">Hoyosella altamirensis</name>
    <dbReference type="NCBI Taxonomy" id="616997"/>
    <lineage>
        <taxon>Bacteria</taxon>
        <taxon>Bacillati</taxon>
        <taxon>Actinomycetota</taxon>
        <taxon>Actinomycetes</taxon>
        <taxon>Mycobacteriales</taxon>
        <taxon>Hoyosellaceae</taxon>
        <taxon>Hoyosella</taxon>
    </lineage>
</organism>
<feature type="compositionally biased region" description="Basic and acidic residues" evidence="1">
    <location>
        <begin position="74"/>
        <end position="87"/>
    </location>
</feature>
<dbReference type="EMBL" id="JACHWS010000001">
    <property type="protein sequence ID" value="MBB3035568.1"/>
    <property type="molecule type" value="Genomic_DNA"/>
</dbReference>